<protein>
    <submittedName>
        <fullName evidence="1">Uncharacterized protein</fullName>
    </submittedName>
</protein>
<gene>
    <name evidence="1" type="ORF">PXX05_01465</name>
</gene>
<keyword evidence="2" id="KW-1185">Reference proteome</keyword>
<reference evidence="1 2" key="1">
    <citation type="submission" date="2023-02" db="EMBL/GenBank/DDBJ databases">
        <title>Genome Sequence of L. cardiaca H63T.</title>
        <authorList>
            <person name="Lopez A.E."/>
            <person name="Cianciotto N.P."/>
        </authorList>
    </citation>
    <scope>NUCLEOTIDE SEQUENCE [LARGE SCALE GENOMIC DNA]</scope>
    <source>
        <strain evidence="1 2">H63</strain>
    </source>
</reference>
<evidence type="ECO:0000313" key="2">
    <source>
        <dbReference type="Proteomes" id="UP001222087"/>
    </source>
</evidence>
<dbReference type="EMBL" id="CP119078">
    <property type="protein sequence ID" value="WED43469.1"/>
    <property type="molecule type" value="Genomic_DNA"/>
</dbReference>
<sequence length="288" mass="32793">MFKLISNRATTHSARHVEKSFLNLQKEFSLRNNLQVNGKLVKILLLDKHQPLDISRTKLYQDIILPNKNCLFLGTTPTVNFKKDSKDTYLQSIYPGHNFSFITDEEGEVFSSISKRPDTNKPLGFQKRIDDQRLEGMPSQIRLYAPRYTTVQEDLLKWLERAFVVSSYPLYLHIFPLIGLGIDVGEYQRNVKTLLETKTPYSLCSWVHPDSASRIIRASNCNSDVQKAIFGIDIHEVQDMFCQEAAIKMASEFATAQEYGLAVDALGLNHGIEKSLLSSESYLPPFLA</sequence>
<evidence type="ECO:0000313" key="1">
    <source>
        <dbReference type="EMBL" id="WED43469.1"/>
    </source>
</evidence>
<organism evidence="1 2">
    <name type="scientific">Legionella cardiaca</name>
    <dbReference type="NCBI Taxonomy" id="1071983"/>
    <lineage>
        <taxon>Bacteria</taxon>
        <taxon>Pseudomonadati</taxon>
        <taxon>Pseudomonadota</taxon>
        <taxon>Gammaproteobacteria</taxon>
        <taxon>Legionellales</taxon>
        <taxon>Legionellaceae</taxon>
        <taxon>Legionella</taxon>
    </lineage>
</organism>
<accession>A0ABY8ASM6</accession>
<dbReference type="RefSeq" id="WP_275089278.1">
    <property type="nucleotide sequence ID" value="NZ_CP119078.1"/>
</dbReference>
<proteinExistence type="predicted"/>
<dbReference type="Proteomes" id="UP001222087">
    <property type="component" value="Chromosome"/>
</dbReference>
<name>A0ABY8ASM6_9GAMM</name>